<keyword evidence="3" id="KW-1185">Reference proteome</keyword>
<dbReference type="EMBL" id="BAABRP010000001">
    <property type="protein sequence ID" value="GAA5511371.1"/>
    <property type="molecule type" value="Genomic_DNA"/>
</dbReference>
<reference evidence="2 3" key="1">
    <citation type="submission" date="2024-02" db="EMBL/GenBank/DDBJ databases">
        <title>Deinococcus carri NBRC 110142.</title>
        <authorList>
            <person name="Ichikawa N."/>
            <person name="Katano-Makiyama Y."/>
            <person name="Hidaka K."/>
        </authorList>
    </citation>
    <scope>NUCLEOTIDE SEQUENCE [LARGE SCALE GENOMIC DNA]</scope>
    <source>
        <strain evidence="2 3">NBRC 110142</strain>
    </source>
</reference>
<feature type="region of interest" description="Disordered" evidence="1">
    <location>
        <begin position="692"/>
        <end position="711"/>
    </location>
</feature>
<protein>
    <submittedName>
        <fullName evidence="2">Uncharacterized protein</fullName>
    </submittedName>
</protein>
<dbReference type="RefSeq" id="WP_345459202.1">
    <property type="nucleotide sequence ID" value="NZ_BAABRP010000001.1"/>
</dbReference>
<evidence type="ECO:0000313" key="2">
    <source>
        <dbReference type="EMBL" id="GAA5511371.1"/>
    </source>
</evidence>
<evidence type="ECO:0000256" key="1">
    <source>
        <dbReference type="SAM" id="MobiDB-lite"/>
    </source>
</evidence>
<gene>
    <name evidence="2" type="ORF">Dcar01_00078</name>
</gene>
<accession>A0ABP9W2Z3</accession>
<feature type="compositionally biased region" description="Basic and acidic residues" evidence="1">
    <location>
        <begin position="697"/>
        <end position="711"/>
    </location>
</feature>
<comment type="caution">
    <text evidence="2">The sequence shown here is derived from an EMBL/GenBank/DDBJ whole genome shotgun (WGS) entry which is preliminary data.</text>
</comment>
<proteinExistence type="predicted"/>
<name>A0ABP9W2Z3_9DEIO</name>
<dbReference type="Proteomes" id="UP001401887">
    <property type="component" value="Unassembled WGS sequence"/>
</dbReference>
<organism evidence="2 3">
    <name type="scientific">Deinococcus carri</name>
    <dbReference type="NCBI Taxonomy" id="1211323"/>
    <lineage>
        <taxon>Bacteria</taxon>
        <taxon>Thermotogati</taxon>
        <taxon>Deinococcota</taxon>
        <taxon>Deinococci</taxon>
        <taxon>Deinococcales</taxon>
        <taxon>Deinococcaceae</taxon>
        <taxon>Deinococcus</taxon>
    </lineage>
</organism>
<sequence>MGFFRKELAALGKEGGQRLDHLREQGHNIAVRAQAFARNPVKALGNGARGMPAELWKKTVGVGHFAHEKLNQFKKWYATPEGKAKFWKGVVLAGVGVATVASGGALTAPALALAAGVSAVGGIGAQVAENAVYNAAARAKARKDRTYTYKARKTFQNVTARSIAVDAAVGGLGGPFAKFAGKALVGSGVALGKGAVPLVKGLGSLGKGAAGAVGQRLVPAGAKKALQTAGQFGKQKVLDPLAELGKPIARFGKEHLLDPTLKNGRKLLDGARDLAGEAGKKLAPVGRGAEQLLLKQIRAVGRFARNASGKVTAYAREGIKSGRKLDRRALTRLKLAARKNPATKLARQLRDGVDDLGNRVSKRLVAGKVRAADTLDSLKGNIGGKFGQSGIAQYARNLKDTTVKRLDKIVMDNPGGDYAKAITQFRASGTAIRTHLQKVWGEASQDLNKDLSRLLGRHGSVQADFRNLAQKGNRELYDQEVEKARQLATGRLRDKVQQDYETASLARQQRGGRPTTEAEMAVIRADAAKAAEDAVVQSADHLTREAEKFVARHHSTVLEQAALRVQATEGAQKAAEYYFGKNSGQKGLLEKTGMAMTAPFRKVVNERTEKYEKFVKALRSSTPMSSVTLLGTEAVTEQTQKELTKRLGESVEPWADEFKGEPKKPRKATAEDGSVVLGIFDKAFEDVLPPLPQLDDFQNKLEKDLNMKEDE</sequence>
<evidence type="ECO:0000313" key="3">
    <source>
        <dbReference type="Proteomes" id="UP001401887"/>
    </source>
</evidence>